<accession>A0AA85JBV8</accession>
<feature type="compositionally biased region" description="Basic and acidic residues" evidence="1">
    <location>
        <begin position="53"/>
        <end position="66"/>
    </location>
</feature>
<proteinExistence type="predicted"/>
<protein>
    <submittedName>
        <fullName evidence="3">Uncharacterized protein</fullName>
    </submittedName>
</protein>
<reference evidence="2" key="1">
    <citation type="submission" date="2022-06" db="EMBL/GenBank/DDBJ databases">
        <authorList>
            <person name="Berger JAMES D."/>
            <person name="Berger JAMES D."/>
        </authorList>
    </citation>
    <scope>NUCLEOTIDE SEQUENCE [LARGE SCALE GENOMIC DNA]</scope>
</reference>
<evidence type="ECO:0000313" key="2">
    <source>
        <dbReference type="Proteomes" id="UP000050795"/>
    </source>
</evidence>
<evidence type="ECO:0000256" key="1">
    <source>
        <dbReference type="SAM" id="MobiDB-lite"/>
    </source>
</evidence>
<organism evidence="2 3">
    <name type="scientific">Trichobilharzia regenti</name>
    <name type="common">Nasal bird schistosome</name>
    <dbReference type="NCBI Taxonomy" id="157069"/>
    <lineage>
        <taxon>Eukaryota</taxon>
        <taxon>Metazoa</taxon>
        <taxon>Spiralia</taxon>
        <taxon>Lophotrochozoa</taxon>
        <taxon>Platyhelminthes</taxon>
        <taxon>Trematoda</taxon>
        <taxon>Digenea</taxon>
        <taxon>Strigeidida</taxon>
        <taxon>Schistosomatoidea</taxon>
        <taxon>Schistosomatidae</taxon>
        <taxon>Trichobilharzia</taxon>
    </lineage>
</organism>
<dbReference type="WBParaSite" id="TREG1_16030.1">
    <property type="protein sequence ID" value="TREG1_16030.1"/>
    <property type="gene ID" value="TREG1_16030"/>
</dbReference>
<keyword evidence="2" id="KW-1185">Reference proteome</keyword>
<name>A0AA85JBV8_TRIRE</name>
<reference evidence="3" key="2">
    <citation type="submission" date="2023-11" db="UniProtKB">
        <authorList>
            <consortium name="WormBaseParasite"/>
        </authorList>
    </citation>
    <scope>IDENTIFICATION</scope>
</reference>
<evidence type="ECO:0000313" key="3">
    <source>
        <dbReference type="WBParaSite" id="TREG1_16030.1"/>
    </source>
</evidence>
<sequence length="114" mass="12746">MRQTVLGSQETGIRYTTDSKILEDLDFTDYLCLISHKIEDLQANINKLAGEVDSEHGTPGGHREDASDNQPPPPPPTATTTRINHHQRERFDRVYFLPSLIWPGSTISTTGSQN</sequence>
<dbReference type="Proteomes" id="UP000050795">
    <property type="component" value="Unassembled WGS sequence"/>
</dbReference>
<dbReference type="AlphaFoldDB" id="A0AA85JBV8"/>
<feature type="region of interest" description="Disordered" evidence="1">
    <location>
        <begin position="49"/>
        <end position="87"/>
    </location>
</feature>